<gene>
    <name evidence="1" type="ORF">EYF80_067713</name>
</gene>
<keyword evidence="2" id="KW-1185">Reference proteome</keyword>
<accession>A0A4Z2E076</accession>
<dbReference type="EMBL" id="SRLO01023842">
    <property type="protein sequence ID" value="TNN22173.1"/>
    <property type="molecule type" value="Genomic_DNA"/>
</dbReference>
<sequence length="98" mass="11257">MKRNESLVANGQLGLQEKKRKILRCLRRLEGLGVLRPPESSDQILQMIAKVTAHCHMTSDWFRSLKSERGNEEYWILSALKQHLVVLVVVVVVSRTFS</sequence>
<dbReference type="OrthoDB" id="775356at2759"/>
<dbReference type="Proteomes" id="UP000314294">
    <property type="component" value="Unassembled WGS sequence"/>
</dbReference>
<organism evidence="1 2">
    <name type="scientific">Liparis tanakae</name>
    <name type="common">Tanaka's snailfish</name>
    <dbReference type="NCBI Taxonomy" id="230148"/>
    <lineage>
        <taxon>Eukaryota</taxon>
        <taxon>Metazoa</taxon>
        <taxon>Chordata</taxon>
        <taxon>Craniata</taxon>
        <taxon>Vertebrata</taxon>
        <taxon>Euteleostomi</taxon>
        <taxon>Actinopterygii</taxon>
        <taxon>Neopterygii</taxon>
        <taxon>Teleostei</taxon>
        <taxon>Neoteleostei</taxon>
        <taxon>Acanthomorphata</taxon>
        <taxon>Eupercaria</taxon>
        <taxon>Perciformes</taxon>
        <taxon>Cottioidei</taxon>
        <taxon>Cottales</taxon>
        <taxon>Liparidae</taxon>
        <taxon>Liparis</taxon>
    </lineage>
</organism>
<comment type="caution">
    <text evidence="1">The sequence shown here is derived from an EMBL/GenBank/DDBJ whole genome shotgun (WGS) entry which is preliminary data.</text>
</comment>
<evidence type="ECO:0000313" key="2">
    <source>
        <dbReference type="Proteomes" id="UP000314294"/>
    </source>
</evidence>
<reference evidence="1 2" key="1">
    <citation type="submission" date="2019-03" db="EMBL/GenBank/DDBJ databases">
        <title>First draft genome of Liparis tanakae, snailfish: a comprehensive survey of snailfish specific genes.</title>
        <authorList>
            <person name="Kim W."/>
            <person name="Song I."/>
            <person name="Jeong J.-H."/>
            <person name="Kim D."/>
            <person name="Kim S."/>
            <person name="Ryu S."/>
            <person name="Song J.Y."/>
            <person name="Lee S.K."/>
        </authorList>
    </citation>
    <scope>NUCLEOTIDE SEQUENCE [LARGE SCALE GENOMIC DNA]</scope>
    <source>
        <tissue evidence="1">Muscle</tissue>
    </source>
</reference>
<protein>
    <submittedName>
        <fullName evidence="1">Uncharacterized protein</fullName>
    </submittedName>
</protein>
<proteinExistence type="predicted"/>
<dbReference type="AlphaFoldDB" id="A0A4Z2E076"/>
<name>A0A4Z2E076_9TELE</name>
<evidence type="ECO:0000313" key="1">
    <source>
        <dbReference type="EMBL" id="TNN22173.1"/>
    </source>
</evidence>